<protein>
    <submittedName>
        <fullName evidence="1">Uncharacterized protein</fullName>
    </submittedName>
</protein>
<comment type="caution">
    <text evidence="1">The sequence shown here is derived from an EMBL/GenBank/DDBJ whole genome shotgun (WGS) entry which is preliminary data.</text>
</comment>
<keyword evidence="2" id="KW-1185">Reference proteome</keyword>
<organism evidence="1 2">
    <name type="scientific">Clonostachys chloroleuca</name>
    <dbReference type="NCBI Taxonomy" id="1926264"/>
    <lineage>
        <taxon>Eukaryota</taxon>
        <taxon>Fungi</taxon>
        <taxon>Dikarya</taxon>
        <taxon>Ascomycota</taxon>
        <taxon>Pezizomycotina</taxon>
        <taxon>Sordariomycetes</taxon>
        <taxon>Hypocreomycetidae</taxon>
        <taxon>Hypocreales</taxon>
        <taxon>Bionectriaceae</taxon>
        <taxon>Clonostachys</taxon>
    </lineage>
</organism>
<reference evidence="1" key="1">
    <citation type="submission" date="2023-01" db="EMBL/GenBank/DDBJ databases">
        <authorList>
            <person name="Piombo E."/>
        </authorList>
    </citation>
    <scope>NUCLEOTIDE SEQUENCE</scope>
</reference>
<name>A0AA35M7I7_9HYPO</name>
<gene>
    <name evidence="1" type="ORF">CCHLO57077_00018971</name>
</gene>
<accession>A0AA35M7I7</accession>
<sequence length="129" mass="15096">MCLGFVVGSTLTRISESGSLYIISQLLSGHILLGVPDSIRPLLWWMFERWLWQPKYSQYMGYISSQEAKWHPWLKSRDFSMVVGIIFRLDNSRSIKELGIQYHPLSETLADYYHCWAMYSTAVKHAVFK</sequence>
<evidence type="ECO:0000313" key="1">
    <source>
        <dbReference type="EMBL" id="CAI6091504.1"/>
    </source>
</evidence>
<proteinExistence type="predicted"/>
<dbReference type="Proteomes" id="UP001160390">
    <property type="component" value="Unassembled WGS sequence"/>
</dbReference>
<evidence type="ECO:0000313" key="2">
    <source>
        <dbReference type="Proteomes" id="UP001160390"/>
    </source>
</evidence>
<dbReference type="EMBL" id="CABFNP030001171">
    <property type="protein sequence ID" value="CAI6091504.1"/>
    <property type="molecule type" value="Genomic_DNA"/>
</dbReference>
<dbReference type="AlphaFoldDB" id="A0AA35M7I7"/>